<dbReference type="Pfam" id="PF04488">
    <property type="entry name" value="Gly_transf_sug"/>
    <property type="match status" value="1"/>
</dbReference>
<dbReference type="GO" id="GO:0000030">
    <property type="term" value="F:mannosyltransferase activity"/>
    <property type="evidence" value="ECO:0007669"/>
    <property type="project" value="TreeGrafter"/>
</dbReference>
<evidence type="ECO:0000256" key="1">
    <source>
        <dbReference type="ARBA" id="ARBA00022679"/>
    </source>
</evidence>
<organism evidence="2">
    <name type="scientific">viral metagenome</name>
    <dbReference type="NCBI Taxonomy" id="1070528"/>
    <lineage>
        <taxon>unclassified sequences</taxon>
        <taxon>metagenomes</taxon>
        <taxon>organismal metagenomes</taxon>
    </lineage>
</organism>
<dbReference type="InterPro" id="IPR029044">
    <property type="entry name" value="Nucleotide-diphossugar_trans"/>
</dbReference>
<evidence type="ECO:0008006" key="3">
    <source>
        <dbReference type="Google" id="ProtNLM"/>
    </source>
</evidence>
<sequence length="227" mass="27029">MDYENNEIPYFIFQTWHSYKLPVGMYNAVNNLIINNREFKYFLFDDERCRKFIKHNYSASIYNAYTRLIPGAYKADLWRYCVLYKHGGIYLDMRYTPHKQYKLINLMKHEHFVKDIDGHNIYNACMVCKAGNPLLKKCIDEIVINVKNKNYGSSFLSPTGPELLGRLAKPMSNIIIDMKHENKNKRKTIKYNGVTILIGYDNYHCERDKNSKKPHYALLWNDRKVYI</sequence>
<evidence type="ECO:0000313" key="2">
    <source>
        <dbReference type="EMBL" id="QHU31112.1"/>
    </source>
</evidence>
<dbReference type="EMBL" id="MN740523">
    <property type="protein sequence ID" value="QHU31112.1"/>
    <property type="molecule type" value="Genomic_DNA"/>
</dbReference>
<proteinExistence type="predicted"/>
<dbReference type="SUPFAM" id="SSF53448">
    <property type="entry name" value="Nucleotide-diphospho-sugar transferases"/>
    <property type="match status" value="1"/>
</dbReference>
<protein>
    <recommendedName>
        <fullName evidence="3">Glycosyltransferase</fullName>
    </recommendedName>
</protein>
<dbReference type="Gene3D" id="3.90.550.20">
    <property type="match status" value="1"/>
</dbReference>
<dbReference type="InterPro" id="IPR051706">
    <property type="entry name" value="Glycosyltransferase_domain"/>
</dbReference>
<dbReference type="PANTHER" id="PTHR32385:SF15">
    <property type="entry name" value="INOSITOL PHOSPHOCERAMIDE MANNOSYLTRANSFERASE 1"/>
    <property type="match status" value="1"/>
</dbReference>
<reference evidence="2" key="1">
    <citation type="journal article" date="2020" name="Nature">
        <title>Giant virus diversity and host interactions through global metagenomics.</title>
        <authorList>
            <person name="Schulz F."/>
            <person name="Roux S."/>
            <person name="Paez-Espino D."/>
            <person name="Jungbluth S."/>
            <person name="Walsh D.A."/>
            <person name="Denef V.J."/>
            <person name="McMahon K.D."/>
            <person name="Konstantinidis K.T."/>
            <person name="Eloe-Fadrosh E.A."/>
            <person name="Kyrpides N.C."/>
            <person name="Woyke T."/>
        </authorList>
    </citation>
    <scope>NUCLEOTIDE SEQUENCE</scope>
    <source>
        <strain evidence="2">GVMAG-M-3300027892-73</strain>
    </source>
</reference>
<dbReference type="GO" id="GO:0051999">
    <property type="term" value="P:mannosyl-inositol phosphorylceramide biosynthetic process"/>
    <property type="evidence" value="ECO:0007669"/>
    <property type="project" value="TreeGrafter"/>
</dbReference>
<dbReference type="AlphaFoldDB" id="A0A6C0LPA4"/>
<dbReference type="GO" id="GO:0016020">
    <property type="term" value="C:membrane"/>
    <property type="evidence" value="ECO:0007669"/>
    <property type="project" value="GOC"/>
</dbReference>
<name>A0A6C0LPA4_9ZZZZ</name>
<keyword evidence="1" id="KW-0808">Transferase</keyword>
<dbReference type="InterPro" id="IPR007577">
    <property type="entry name" value="GlycoTrfase_DXD_sugar-bd_CS"/>
</dbReference>
<dbReference type="PANTHER" id="PTHR32385">
    <property type="entry name" value="MANNOSYL PHOSPHORYLINOSITOL CERAMIDE SYNTHASE"/>
    <property type="match status" value="1"/>
</dbReference>
<accession>A0A6C0LPA4</accession>